<dbReference type="Gene3D" id="3.90.640.20">
    <property type="entry name" value="Heat-shock cognate protein, ATPase"/>
    <property type="match status" value="1"/>
</dbReference>
<evidence type="ECO:0000313" key="3">
    <source>
        <dbReference type="EMBL" id="ANN77657.1"/>
    </source>
</evidence>
<dbReference type="STRING" id="463014.BAU07_11555"/>
<sequence length="276" mass="30392">MRQRLHIFRPAPMVSRRALGGVLLALCGLLSGCGSSPPADISLAGAGKPQADLGDVRVESVKWSRTKPGCSGECPRIEVDSVAFPGIPKLTALVDHVLAYMTGVDRNRPGPYDTLEEYARYFWQTAGPRDETWFNAQVKDTVGDIIAVELNTGQQLTGAAHPIPATQYLNWQRSQGRVLALDEAIIPGRQTQFENALKAAHTKWLAGNEDAKRDPAAYRKLWPFLPSENFALTRDGVVVKYDAYSIAPYSYGEPELRIPYSELVGILRPEFIPARS</sequence>
<dbReference type="EMBL" id="CP016172">
    <property type="protein sequence ID" value="ANN77657.1"/>
    <property type="molecule type" value="Genomic_DNA"/>
</dbReference>
<dbReference type="RefSeq" id="WP_066657564.1">
    <property type="nucleotide sequence ID" value="NZ_CBCSCL010000006.1"/>
</dbReference>
<dbReference type="AlphaFoldDB" id="A0A193GCB0"/>
<dbReference type="Pfam" id="PF11738">
    <property type="entry name" value="DUF3298"/>
    <property type="match status" value="1"/>
</dbReference>
<feature type="chain" id="PRO_5008258865" description="DUF3298 domain-containing protein" evidence="1">
    <location>
        <begin position="21"/>
        <end position="276"/>
    </location>
</feature>
<keyword evidence="4" id="KW-1185">Reference proteome</keyword>
<feature type="signal peptide" evidence="1">
    <location>
        <begin position="1"/>
        <end position="20"/>
    </location>
</feature>
<keyword evidence="1" id="KW-0732">Signal</keyword>
<dbReference type="InterPro" id="IPR021729">
    <property type="entry name" value="DUF3298"/>
</dbReference>
<accession>A0A193GCB0</accession>
<dbReference type="KEGG" id="bfz:BAU07_11555"/>
<name>A0A193GCB0_9BORD</name>
<evidence type="ECO:0000313" key="4">
    <source>
        <dbReference type="Proteomes" id="UP000091926"/>
    </source>
</evidence>
<gene>
    <name evidence="3" type="ORF">BAU07_11555</name>
</gene>
<reference evidence="3 4" key="1">
    <citation type="submission" date="2016-06" db="EMBL/GenBank/DDBJ databases">
        <title>Complete genome sequences of Bordetella bronchialis and Bordetella flabilis.</title>
        <authorList>
            <person name="LiPuma J.J."/>
            <person name="Spilker T."/>
        </authorList>
    </citation>
    <scope>NUCLEOTIDE SEQUENCE [LARGE SCALE GENOMIC DNA]</scope>
    <source>
        <strain evidence="3 4">AU10664</strain>
    </source>
</reference>
<dbReference type="Gene3D" id="3.30.565.40">
    <property type="entry name" value="Fervidobacterium nodosum Rt17-B1 like"/>
    <property type="match status" value="1"/>
</dbReference>
<dbReference type="PROSITE" id="PS51257">
    <property type="entry name" value="PROKAR_LIPOPROTEIN"/>
    <property type="match status" value="1"/>
</dbReference>
<organism evidence="3 4">
    <name type="scientific">Bordetella flabilis</name>
    <dbReference type="NCBI Taxonomy" id="463014"/>
    <lineage>
        <taxon>Bacteria</taxon>
        <taxon>Pseudomonadati</taxon>
        <taxon>Pseudomonadota</taxon>
        <taxon>Betaproteobacteria</taxon>
        <taxon>Burkholderiales</taxon>
        <taxon>Alcaligenaceae</taxon>
        <taxon>Bordetella</taxon>
    </lineage>
</organism>
<evidence type="ECO:0000259" key="2">
    <source>
        <dbReference type="Pfam" id="PF11738"/>
    </source>
</evidence>
<evidence type="ECO:0000256" key="1">
    <source>
        <dbReference type="SAM" id="SignalP"/>
    </source>
</evidence>
<dbReference type="Proteomes" id="UP000091926">
    <property type="component" value="Chromosome"/>
</dbReference>
<protein>
    <recommendedName>
        <fullName evidence="2">DUF3298 domain-containing protein</fullName>
    </recommendedName>
</protein>
<proteinExistence type="predicted"/>
<dbReference type="InterPro" id="IPR037126">
    <property type="entry name" value="PdaC/RsiV-like_sf"/>
</dbReference>
<feature type="domain" description="DUF3298" evidence="2">
    <location>
        <begin position="187"/>
        <end position="261"/>
    </location>
</feature>